<comment type="similarity">
    <text evidence="2">Belongs to the NOP14 family.</text>
</comment>
<feature type="compositionally biased region" description="Basic and acidic residues" evidence="7">
    <location>
        <begin position="299"/>
        <end position="316"/>
    </location>
</feature>
<dbReference type="PANTHER" id="PTHR23183">
    <property type="entry name" value="NOP14"/>
    <property type="match status" value="1"/>
</dbReference>
<keyword evidence="3" id="KW-0690">Ribosome biogenesis</keyword>
<evidence type="ECO:0000313" key="9">
    <source>
        <dbReference type="Proteomes" id="UP000586704"/>
    </source>
</evidence>
<feature type="non-terminal residue" evidence="8">
    <location>
        <position position="1"/>
    </location>
</feature>
<feature type="compositionally biased region" description="Acidic residues" evidence="7">
    <location>
        <begin position="363"/>
        <end position="372"/>
    </location>
</feature>
<evidence type="ECO:0000256" key="3">
    <source>
        <dbReference type="ARBA" id="ARBA00022517"/>
    </source>
</evidence>
<feature type="region of interest" description="Disordered" evidence="7">
    <location>
        <begin position="205"/>
        <end position="224"/>
    </location>
</feature>
<dbReference type="GO" id="GO:0030692">
    <property type="term" value="C:Noc4p-Nop14p complex"/>
    <property type="evidence" value="ECO:0007669"/>
    <property type="project" value="TreeGrafter"/>
</dbReference>
<feature type="region of interest" description="Disordered" evidence="7">
    <location>
        <begin position="134"/>
        <end position="164"/>
    </location>
</feature>
<dbReference type="PANTHER" id="PTHR23183:SF0">
    <property type="entry name" value="NUCLEOLAR PROTEIN 14"/>
    <property type="match status" value="1"/>
</dbReference>
<comment type="function">
    <text evidence="6">Involved in nucleolar processing of pre-18S ribosomal RNA. Has a role in the nuclear export of 40S pre-ribosomal subunit to the cytoplasm.</text>
</comment>
<proteinExistence type="inferred from homology"/>
<dbReference type="InterPro" id="IPR007276">
    <property type="entry name" value="Nop14"/>
</dbReference>
<organism evidence="8 9">
    <name type="scientific">Ceyx cyanopectus</name>
    <name type="common">Indigo-banded kingfisher</name>
    <dbReference type="NCBI Taxonomy" id="390723"/>
    <lineage>
        <taxon>Eukaryota</taxon>
        <taxon>Metazoa</taxon>
        <taxon>Chordata</taxon>
        <taxon>Craniata</taxon>
        <taxon>Vertebrata</taxon>
        <taxon>Euteleostomi</taxon>
        <taxon>Archelosauria</taxon>
        <taxon>Archosauria</taxon>
        <taxon>Dinosauria</taxon>
        <taxon>Saurischia</taxon>
        <taxon>Theropoda</taxon>
        <taxon>Coelurosauria</taxon>
        <taxon>Aves</taxon>
        <taxon>Neognathae</taxon>
        <taxon>Neoaves</taxon>
        <taxon>Telluraves</taxon>
        <taxon>Coraciimorphae</taxon>
        <taxon>Coraciiformes</taxon>
        <taxon>Alcedinidae</taxon>
        <taxon>Ceyx</taxon>
    </lineage>
</organism>
<evidence type="ECO:0000256" key="2">
    <source>
        <dbReference type="ARBA" id="ARBA00007466"/>
    </source>
</evidence>
<evidence type="ECO:0000256" key="4">
    <source>
        <dbReference type="ARBA" id="ARBA00022552"/>
    </source>
</evidence>
<reference evidence="8 9" key="1">
    <citation type="submission" date="2020-02" db="EMBL/GenBank/DDBJ databases">
        <title>Bird 10,000 Genomes (B10K) Project - Family phase.</title>
        <authorList>
            <person name="Zhang G."/>
        </authorList>
    </citation>
    <scope>NUCLEOTIDE SEQUENCE [LARGE SCALE GENOMIC DNA]</scope>
    <source>
        <strain evidence="8">B10K-DU-013-51</strain>
        <tissue evidence="8">Mixed tissue sample</tissue>
    </source>
</reference>
<evidence type="ECO:0000256" key="1">
    <source>
        <dbReference type="ARBA" id="ARBA00004604"/>
    </source>
</evidence>
<feature type="compositionally biased region" description="Acidic residues" evidence="7">
    <location>
        <begin position="317"/>
        <end position="355"/>
    </location>
</feature>
<comment type="caution">
    <text evidence="8">The sequence shown here is derived from an EMBL/GenBank/DDBJ whole genome shotgun (WGS) entry which is preliminary data.</text>
</comment>
<evidence type="ECO:0000256" key="5">
    <source>
        <dbReference type="ARBA" id="ARBA00023242"/>
    </source>
</evidence>
<dbReference type="Proteomes" id="UP000586704">
    <property type="component" value="Unassembled WGS sequence"/>
</dbReference>
<dbReference type="GO" id="GO:0030490">
    <property type="term" value="P:maturation of SSU-rRNA"/>
    <property type="evidence" value="ECO:0007669"/>
    <property type="project" value="TreeGrafter"/>
</dbReference>
<dbReference type="GO" id="GO:0032040">
    <property type="term" value="C:small-subunit processome"/>
    <property type="evidence" value="ECO:0007669"/>
    <property type="project" value="InterPro"/>
</dbReference>
<accession>A0A7L4N9L7</accession>
<dbReference type="AlphaFoldDB" id="A0A7L4N9L7"/>
<keyword evidence="9" id="KW-1185">Reference proteome</keyword>
<keyword evidence="4" id="KW-0698">rRNA processing</keyword>
<evidence type="ECO:0000256" key="6">
    <source>
        <dbReference type="ARBA" id="ARBA00024695"/>
    </source>
</evidence>
<comment type="subcellular location">
    <subcellularLocation>
        <location evidence="1">Nucleus</location>
        <location evidence="1">Nucleolus</location>
    </subcellularLocation>
</comment>
<feature type="compositionally biased region" description="Basic and acidic residues" evidence="7">
    <location>
        <begin position="210"/>
        <end position="224"/>
    </location>
</feature>
<feature type="region of interest" description="Disordered" evidence="7">
    <location>
        <begin position="241"/>
        <end position="391"/>
    </location>
</feature>
<dbReference type="EMBL" id="VYZU01048395">
    <property type="protein sequence ID" value="NXY86596.1"/>
    <property type="molecule type" value="Genomic_DNA"/>
</dbReference>
<name>A0A7L4N9L7_9AVES</name>
<sequence>SNPFEVKVNRQKFDILGRKTKNDVGLPGVSRSKAIKKRTQTLLKEYKEREKTNVFKDKRFGEYDTKITPEEKMMRRFTLERQQMYGKKSIYNLNEDEELTHYGQSLAEIEKLNDIVDSDSDTEERGALSAELTAAHFGGGGGLLRKKESSGQQDEEEKPKSRKELIEEMIAKSKQEKQLRQTQRESALELTEKLDKDWKEIQTLIAHKTPKSERKDKEVEKPKPDEYDIIVRELGFEMKAKPSQRMKTEEELAKEEQARLQKLEADRLRRMRGLDQEVTKRKPSHVSADDLADGFILDQDDRRLLSYKDGKLNIENEEKEEEEEEEEEEDGGKEDDENDEESEEESANEDEEDVAADSHSDLESDLESEEEAEGNKEQNKHKTKKNEAQNVEELNPEMEAAKSELPYTFTVPESYETFKSLLAGRTVEQQLIILERIQKCNHPSLAVGNKAKLEKLFGFLLEYVGELAALDVPELRTIDKLVQPLYNLCQMFPEAASASVKFILGDAAHDLQGALEAKGHAAFPGLEMLIYLKIISLLFPTSDFWHPVVTPAFIYMSQLLTKCRITTLQDVVKGLFVCSLFLEYVSLSRRFVPELLNFLLGVLHISLPKKQAQGYTVVHPFTPVGKNLELLLVSDKKDLESWEKPNLPLSIVTGLKETNPTTVNHIRLSCLALCYDLIKKCAALYESLPSFHEIMHPIRILLTQHVPVNEYPEKMQERHHSALKELESKEKHYTPLICEKKKPVPLKQFTPKIVKVLEFGRSQGGSRKEQESKLLIRKHRRELKGAIREIRKDNQFLARLQLSEIMERDNARKRKVKELLGSLATQEGEWKAMKRKKRKN</sequence>
<gene>
    <name evidence="8" type="primary">Nop14</name>
    <name evidence="8" type="ORF">CEYCYA_R00599</name>
</gene>
<evidence type="ECO:0000313" key="8">
    <source>
        <dbReference type="EMBL" id="NXY86596.1"/>
    </source>
</evidence>
<dbReference type="OrthoDB" id="441771at2759"/>
<protein>
    <submittedName>
        <fullName evidence="8">NOP14 protein</fullName>
    </submittedName>
</protein>
<evidence type="ECO:0000256" key="7">
    <source>
        <dbReference type="SAM" id="MobiDB-lite"/>
    </source>
</evidence>
<dbReference type="Pfam" id="PF04147">
    <property type="entry name" value="Nop14"/>
    <property type="match status" value="1"/>
</dbReference>
<feature type="compositionally biased region" description="Basic and acidic residues" evidence="7">
    <location>
        <begin position="241"/>
        <end position="280"/>
    </location>
</feature>
<feature type="non-terminal residue" evidence="8">
    <location>
        <position position="840"/>
    </location>
</feature>
<keyword evidence="5" id="KW-0539">Nucleus</keyword>